<dbReference type="SUPFAM" id="SSF55811">
    <property type="entry name" value="Nudix"/>
    <property type="match status" value="1"/>
</dbReference>
<evidence type="ECO:0000256" key="3">
    <source>
        <dbReference type="ARBA" id="ARBA00022723"/>
    </source>
</evidence>
<dbReference type="PANTHER" id="PTHR12992">
    <property type="entry name" value="NUDIX HYDROLASE"/>
    <property type="match status" value="1"/>
</dbReference>
<dbReference type="GO" id="GO:0046872">
    <property type="term" value="F:metal ion binding"/>
    <property type="evidence" value="ECO:0007669"/>
    <property type="project" value="UniProtKB-KW"/>
</dbReference>
<dbReference type="EMBL" id="FORU01000015">
    <property type="protein sequence ID" value="SFJ75863.1"/>
    <property type="molecule type" value="Genomic_DNA"/>
</dbReference>
<name>A0A1I3TZE9_9FLAO</name>
<keyword evidence="6" id="KW-0464">Manganese</keyword>
<proteinExistence type="predicted"/>
<gene>
    <name evidence="8" type="ORF">SAMN04487893_11550</name>
</gene>
<keyword evidence="3" id="KW-0479">Metal-binding</keyword>
<dbReference type="Pfam" id="PF00293">
    <property type="entry name" value="NUDIX"/>
    <property type="match status" value="1"/>
</dbReference>
<dbReference type="PANTHER" id="PTHR12992:SF11">
    <property type="entry name" value="MITOCHONDRIAL COENZYME A DIPHOSPHATASE NUDT8"/>
    <property type="match status" value="1"/>
</dbReference>
<dbReference type="InterPro" id="IPR015797">
    <property type="entry name" value="NUDIX_hydrolase-like_dom_sf"/>
</dbReference>
<evidence type="ECO:0000256" key="4">
    <source>
        <dbReference type="ARBA" id="ARBA00022801"/>
    </source>
</evidence>
<dbReference type="InterPro" id="IPR045121">
    <property type="entry name" value="CoAse"/>
</dbReference>
<keyword evidence="9" id="KW-1185">Reference proteome</keyword>
<dbReference type="InterPro" id="IPR000086">
    <property type="entry name" value="NUDIX_hydrolase_dom"/>
</dbReference>
<evidence type="ECO:0000256" key="2">
    <source>
        <dbReference type="ARBA" id="ARBA00001946"/>
    </source>
</evidence>
<evidence type="ECO:0000313" key="9">
    <source>
        <dbReference type="Proteomes" id="UP000243887"/>
    </source>
</evidence>
<feature type="domain" description="Nudix hydrolase" evidence="7">
    <location>
        <begin position="45"/>
        <end position="180"/>
    </location>
</feature>
<evidence type="ECO:0000259" key="7">
    <source>
        <dbReference type="PROSITE" id="PS51462"/>
    </source>
</evidence>
<evidence type="ECO:0000256" key="5">
    <source>
        <dbReference type="ARBA" id="ARBA00022842"/>
    </source>
</evidence>
<comment type="cofactor">
    <cofactor evidence="1">
        <name>Mn(2+)</name>
        <dbReference type="ChEBI" id="CHEBI:29035"/>
    </cofactor>
</comment>
<dbReference type="Proteomes" id="UP000243887">
    <property type="component" value="Unassembled WGS sequence"/>
</dbReference>
<dbReference type="STRING" id="1150112.SAMN04487893_11550"/>
<dbReference type="OrthoDB" id="9802805at2"/>
<dbReference type="GO" id="GO:0010945">
    <property type="term" value="F:coenzyme A diphosphatase activity"/>
    <property type="evidence" value="ECO:0007669"/>
    <property type="project" value="InterPro"/>
</dbReference>
<keyword evidence="5" id="KW-0460">Magnesium</keyword>
<sequence length="214" mass="24499">MTFDSFLHKIPEIKEAPLLAEMAHMKMAPLERLKYLKITEDQKLQSRKSAVMMLFYPKGNNTFLVLIERAAYQGVHSSQIAFPGGKWEQQDKNLEETALRETEEEIGVDASKIEIIKSFTQIYIPPSNFLVAPFMGVLETEPIFKPDAKEVAKIIEFPIEALFEDDLVKTILKTTSYAKDLEVPAYVYRNYKVWGATAMMMSELKETLFLTCNS</sequence>
<dbReference type="RefSeq" id="WP_090680570.1">
    <property type="nucleotide sequence ID" value="NZ_FORU01000015.1"/>
</dbReference>
<evidence type="ECO:0000256" key="6">
    <source>
        <dbReference type="ARBA" id="ARBA00023211"/>
    </source>
</evidence>
<evidence type="ECO:0000256" key="1">
    <source>
        <dbReference type="ARBA" id="ARBA00001936"/>
    </source>
</evidence>
<dbReference type="PROSITE" id="PS51462">
    <property type="entry name" value="NUDIX"/>
    <property type="match status" value="1"/>
</dbReference>
<dbReference type="Gene3D" id="3.90.79.10">
    <property type="entry name" value="Nucleoside Triphosphate Pyrophosphohydrolase"/>
    <property type="match status" value="1"/>
</dbReference>
<evidence type="ECO:0000313" key="8">
    <source>
        <dbReference type="EMBL" id="SFJ75863.1"/>
    </source>
</evidence>
<dbReference type="CDD" id="cd03426">
    <property type="entry name" value="NUDIX_CoAse_Nudt7"/>
    <property type="match status" value="1"/>
</dbReference>
<dbReference type="AlphaFoldDB" id="A0A1I3TZE9"/>
<protein>
    <submittedName>
        <fullName evidence="8">NUDIX domain-containing protein</fullName>
    </submittedName>
</protein>
<reference evidence="9" key="1">
    <citation type="submission" date="2016-10" db="EMBL/GenBank/DDBJ databases">
        <authorList>
            <person name="Varghese N."/>
            <person name="Submissions S."/>
        </authorList>
    </citation>
    <scope>NUCLEOTIDE SEQUENCE [LARGE SCALE GENOMIC DNA]</scope>
    <source>
        <strain evidence="9">DSM 26542</strain>
    </source>
</reference>
<comment type="cofactor">
    <cofactor evidence="2">
        <name>Mg(2+)</name>
        <dbReference type="ChEBI" id="CHEBI:18420"/>
    </cofactor>
</comment>
<accession>A0A1I3TZE9</accession>
<keyword evidence="4" id="KW-0378">Hydrolase</keyword>
<organism evidence="8 9">
    <name type="scientific">Myroides guanonis</name>
    <dbReference type="NCBI Taxonomy" id="1150112"/>
    <lineage>
        <taxon>Bacteria</taxon>
        <taxon>Pseudomonadati</taxon>
        <taxon>Bacteroidota</taxon>
        <taxon>Flavobacteriia</taxon>
        <taxon>Flavobacteriales</taxon>
        <taxon>Flavobacteriaceae</taxon>
        <taxon>Myroides</taxon>
    </lineage>
</organism>